<evidence type="ECO:0000313" key="2">
    <source>
        <dbReference type="Proteomes" id="UP000027265"/>
    </source>
</evidence>
<dbReference type="InParanoid" id="A0A067P2X8"/>
<evidence type="ECO:0000313" key="1">
    <source>
        <dbReference type="EMBL" id="KDQ49114.1"/>
    </source>
</evidence>
<dbReference type="EMBL" id="KL197805">
    <property type="protein sequence ID" value="KDQ49114.1"/>
    <property type="molecule type" value="Genomic_DNA"/>
</dbReference>
<name>A0A067P2X8_9AGAM</name>
<organism evidence="1 2">
    <name type="scientific">Jaapia argillacea MUCL 33604</name>
    <dbReference type="NCBI Taxonomy" id="933084"/>
    <lineage>
        <taxon>Eukaryota</taxon>
        <taxon>Fungi</taxon>
        <taxon>Dikarya</taxon>
        <taxon>Basidiomycota</taxon>
        <taxon>Agaricomycotina</taxon>
        <taxon>Agaricomycetes</taxon>
        <taxon>Agaricomycetidae</taxon>
        <taxon>Jaapiales</taxon>
        <taxon>Jaapiaceae</taxon>
        <taxon>Jaapia</taxon>
    </lineage>
</organism>
<dbReference type="Proteomes" id="UP000027265">
    <property type="component" value="Unassembled WGS sequence"/>
</dbReference>
<sequence>MWGLPNVYSNCLTGPSSYAVKEGYTQAERGTSLVDDIVSRDERNLLLRLTEGSLSLWPNLKHFQDFEHWHGYWNPECEKWFQAIYKGIMSLSRQPLGRTGWEKGVKQHMRSSDHPLEPGSMLHAESVCRRLRLQFPNLLTSHGLPPLRWEKDSYSDDIQTVSED</sequence>
<gene>
    <name evidence="1" type="ORF">JAAARDRAFT_201127</name>
</gene>
<accession>A0A067P2X8</accession>
<protein>
    <submittedName>
        <fullName evidence="1">Uncharacterized protein</fullName>
    </submittedName>
</protein>
<keyword evidence="2" id="KW-1185">Reference proteome</keyword>
<dbReference type="AlphaFoldDB" id="A0A067P2X8"/>
<dbReference type="HOGENOM" id="CLU_1643951_0_0_1"/>
<proteinExistence type="predicted"/>
<reference evidence="2" key="1">
    <citation type="journal article" date="2014" name="Proc. Natl. Acad. Sci. U.S.A.">
        <title>Extensive sampling of basidiomycete genomes demonstrates inadequacy of the white-rot/brown-rot paradigm for wood decay fungi.</title>
        <authorList>
            <person name="Riley R."/>
            <person name="Salamov A.A."/>
            <person name="Brown D.W."/>
            <person name="Nagy L.G."/>
            <person name="Floudas D."/>
            <person name="Held B.W."/>
            <person name="Levasseur A."/>
            <person name="Lombard V."/>
            <person name="Morin E."/>
            <person name="Otillar R."/>
            <person name="Lindquist E.A."/>
            <person name="Sun H."/>
            <person name="LaButti K.M."/>
            <person name="Schmutz J."/>
            <person name="Jabbour D."/>
            <person name="Luo H."/>
            <person name="Baker S.E."/>
            <person name="Pisabarro A.G."/>
            <person name="Walton J.D."/>
            <person name="Blanchette R.A."/>
            <person name="Henrissat B."/>
            <person name="Martin F."/>
            <person name="Cullen D."/>
            <person name="Hibbett D.S."/>
            <person name="Grigoriev I.V."/>
        </authorList>
    </citation>
    <scope>NUCLEOTIDE SEQUENCE [LARGE SCALE GENOMIC DNA]</scope>
    <source>
        <strain evidence="2">MUCL 33604</strain>
    </source>
</reference>